<organism evidence="1 2">
    <name type="scientific">Bacillus carboniphilus</name>
    <dbReference type="NCBI Taxonomy" id="86663"/>
    <lineage>
        <taxon>Bacteria</taxon>
        <taxon>Bacillati</taxon>
        <taxon>Bacillota</taxon>
        <taxon>Bacilli</taxon>
        <taxon>Bacillales</taxon>
        <taxon>Bacillaceae</taxon>
        <taxon>Bacillus</taxon>
    </lineage>
</organism>
<sequence length="527" mass="56330">MVILFTTGPVDNTDLALSNIEVRVRNTDPSNNAMITVRLLDESSSPESLNNSDSFTVSANSTESVLFSAASLSSFLIEVEVNLANRSDIITTTAIHPTVTLFNEMSEFVQFIRLLVSSPEDLLEINYPATPQLNLFIPDMIDCYEQISGNLTTDQMPISGVDITFEVDVTSVSFFPNPSVTDGNGNFVSTVSVGNPTVTQQSIITAKANVNGQNIQIVGLTEVMCIALLYVTNFDSNNISVIDVDTNSVIDTITGFTKPTGIDVNSITELVYAYNTVDSSMVDTITVNAVSVIEVGTNIINTTITAGEEVGLFGVAVNLVENYICLANETTMSTVIIIDGETNLITNTVTVGNFPRGVGIDEIRNLIYVTNDDSSVSIIDGNQGFVVTTTINVGDLPEGLAINEVTNRIYVANLASNNVSVIDGNTFNIIATATVNNVPRGVDINESTNTIYVANGASDNISVIDGWTNIVLITVTVGFSPLGIKVVESLNYVYVTNENNISVIDGDLNMIIATVTVGDRPLAITFV</sequence>
<proteinExistence type="predicted"/>
<name>A0ABY9JXM0_9BACI</name>
<dbReference type="SUPFAM" id="SSF51004">
    <property type="entry name" value="C-terminal (heme d1) domain of cytochrome cd1-nitrite reductase"/>
    <property type="match status" value="1"/>
</dbReference>
<dbReference type="InterPro" id="IPR011964">
    <property type="entry name" value="YVTN_b-propeller_repeat"/>
</dbReference>
<protein>
    <submittedName>
        <fullName evidence="1">YncE family protein</fullName>
    </submittedName>
</protein>
<gene>
    <name evidence="1" type="ORF">LC087_03420</name>
</gene>
<evidence type="ECO:0000313" key="1">
    <source>
        <dbReference type="EMBL" id="WLR43258.1"/>
    </source>
</evidence>
<evidence type="ECO:0000313" key="2">
    <source>
        <dbReference type="Proteomes" id="UP001197974"/>
    </source>
</evidence>
<dbReference type="NCBIfam" id="TIGR02276">
    <property type="entry name" value="beta_rpt_yvtn"/>
    <property type="match status" value="2"/>
</dbReference>
<accession>A0ABY9JXM0</accession>
<dbReference type="RefSeq" id="WP_226539751.1">
    <property type="nucleotide sequence ID" value="NZ_CP129013.1"/>
</dbReference>
<dbReference type="Gene3D" id="2.130.10.10">
    <property type="entry name" value="YVTN repeat-like/Quinoprotein amine dehydrogenase"/>
    <property type="match status" value="3"/>
</dbReference>
<dbReference type="Proteomes" id="UP001197974">
    <property type="component" value="Chromosome"/>
</dbReference>
<dbReference type="InterPro" id="IPR051200">
    <property type="entry name" value="Host-pathogen_enzymatic-act"/>
</dbReference>
<keyword evidence="2" id="KW-1185">Reference proteome</keyword>
<dbReference type="InterPro" id="IPR011048">
    <property type="entry name" value="Haem_d1_sf"/>
</dbReference>
<dbReference type="PANTHER" id="PTHR47197:SF3">
    <property type="entry name" value="DIHYDRO-HEME D1 DEHYDROGENASE"/>
    <property type="match status" value="1"/>
</dbReference>
<dbReference type="InterPro" id="IPR015943">
    <property type="entry name" value="WD40/YVTN_repeat-like_dom_sf"/>
</dbReference>
<reference evidence="1 2" key="1">
    <citation type="submission" date="2023-06" db="EMBL/GenBank/DDBJ databases">
        <title>Five Gram-positive bacteria isolated from mangrove sediments in Shenzhen, Guangdong, China.</title>
        <authorList>
            <person name="Yu S."/>
            <person name="Zheng W."/>
            <person name="Huang Y."/>
        </authorList>
    </citation>
    <scope>NUCLEOTIDE SEQUENCE [LARGE SCALE GENOMIC DNA]</scope>
    <source>
        <strain evidence="1 2">SaN35-3</strain>
    </source>
</reference>
<dbReference type="PANTHER" id="PTHR47197">
    <property type="entry name" value="PROTEIN NIRF"/>
    <property type="match status" value="1"/>
</dbReference>
<dbReference type="EMBL" id="CP129013">
    <property type="protein sequence ID" value="WLR43258.1"/>
    <property type="molecule type" value="Genomic_DNA"/>
</dbReference>